<dbReference type="AlphaFoldDB" id="A0A4S4KJC9"/>
<protein>
    <submittedName>
        <fullName evidence="2">Uncharacterized protein</fullName>
    </submittedName>
</protein>
<evidence type="ECO:0000313" key="2">
    <source>
        <dbReference type="EMBL" id="THG98488.1"/>
    </source>
</evidence>
<dbReference type="EMBL" id="SGPJ01000117">
    <property type="protein sequence ID" value="THG98488.1"/>
    <property type="molecule type" value="Genomic_DNA"/>
</dbReference>
<keyword evidence="3" id="KW-1185">Reference proteome</keyword>
<name>A0A4S4KJC9_9APHY</name>
<feature type="compositionally biased region" description="Acidic residues" evidence="1">
    <location>
        <begin position="89"/>
        <end position="98"/>
    </location>
</feature>
<sequence>MEIAQVLVETMPSSPSLLPVKIVTTTFPAMLMSRFLFNLREIGAQTEYSAGAPHDSSSSSRLPTLIIFRVVDAVGNIGEVLDHCGFDQGTDDEVDYTETDSSQMDDTLPAKYGYTHNSGIPAQIERRGKWRGRRDD</sequence>
<evidence type="ECO:0000313" key="3">
    <source>
        <dbReference type="Proteomes" id="UP000309038"/>
    </source>
</evidence>
<feature type="region of interest" description="Disordered" evidence="1">
    <location>
        <begin position="88"/>
        <end position="107"/>
    </location>
</feature>
<gene>
    <name evidence="2" type="ORF">EW026_g3707</name>
</gene>
<proteinExistence type="predicted"/>
<organism evidence="2 3">
    <name type="scientific">Hermanssonia centrifuga</name>
    <dbReference type="NCBI Taxonomy" id="98765"/>
    <lineage>
        <taxon>Eukaryota</taxon>
        <taxon>Fungi</taxon>
        <taxon>Dikarya</taxon>
        <taxon>Basidiomycota</taxon>
        <taxon>Agaricomycotina</taxon>
        <taxon>Agaricomycetes</taxon>
        <taxon>Polyporales</taxon>
        <taxon>Meruliaceae</taxon>
        <taxon>Hermanssonia</taxon>
    </lineage>
</organism>
<comment type="caution">
    <text evidence="2">The sequence shown here is derived from an EMBL/GenBank/DDBJ whole genome shotgun (WGS) entry which is preliminary data.</text>
</comment>
<evidence type="ECO:0000256" key="1">
    <source>
        <dbReference type="SAM" id="MobiDB-lite"/>
    </source>
</evidence>
<dbReference type="Proteomes" id="UP000309038">
    <property type="component" value="Unassembled WGS sequence"/>
</dbReference>
<reference evidence="2 3" key="1">
    <citation type="submission" date="2019-02" db="EMBL/GenBank/DDBJ databases">
        <title>Genome sequencing of the rare red list fungi Phlebia centrifuga.</title>
        <authorList>
            <person name="Buettner E."/>
            <person name="Kellner H."/>
        </authorList>
    </citation>
    <scope>NUCLEOTIDE SEQUENCE [LARGE SCALE GENOMIC DNA]</scope>
    <source>
        <strain evidence="2 3">DSM 108282</strain>
    </source>
</reference>
<accession>A0A4S4KJC9</accession>